<sequence length="178" mass="19768">MQLMGTELLELDELDRRILHALQYDFAIVARPYQAIAAKLDITEEAVLERAAELNAKGLIRRLGASINSRRIGYCSILVALKVDDEFLTDVADAINGFSGVTHNYLRDGEYNMWFTVIAPNQESLDRTLNSIADLAGVEEILPLPAKQVFKVSVKFPIPAGVSQYDRIGTHNHQGIAE</sequence>
<comment type="similarity">
    <text evidence="3">Belongs to the Ahb/Nir family.</text>
</comment>
<evidence type="ECO:0000256" key="2">
    <source>
        <dbReference type="ARBA" id="ARBA00023444"/>
    </source>
</evidence>
<dbReference type="Gene3D" id="1.10.10.10">
    <property type="entry name" value="Winged helix-like DNA-binding domain superfamily/Winged helix DNA-binding domain"/>
    <property type="match status" value="1"/>
</dbReference>
<dbReference type="PANTHER" id="PTHR43413:SF1">
    <property type="entry name" value="SIROHEME DECARBOXYLASE NIRL SUBUNIT"/>
    <property type="match status" value="1"/>
</dbReference>
<dbReference type="InterPro" id="IPR050684">
    <property type="entry name" value="HTH-Siroheme_Decarb"/>
</dbReference>
<dbReference type="Pfam" id="PF17805">
    <property type="entry name" value="AsnC_trans_reg2"/>
    <property type="match status" value="1"/>
</dbReference>
<dbReference type="InterPro" id="IPR011008">
    <property type="entry name" value="Dimeric_a/b-barrel"/>
</dbReference>
<evidence type="ECO:0000256" key="5">
    <source>
        <dbReference type="ARBA" id="ARBA00048470"/>
    </source>
</evidence>
<evidence type="ECO:0000259" key="6">
    <source>
        <dbReference type="Pfam" id="PF17805"/>
    </source>
</evidence>
<dbReference type="InterPro" id="IPR053953">
    <property type="entry name" value="NirdL-like_HTH"/>
</dbReference>
<evidence type="ECO:0000256" key="4">
    <source>
        <dbReference type="ARBA" id="ARBA00023471"/>
    </source>
</evidence>
<accession>A0A4R1Q7J4</accession>
<dbReference type="InterPro" id="IPR036388">
    <property type="entry name" value="WH-like_DNA-bd_sf"/>
</dbReference>
<keyword evidence="1" id="KW-0456">Lyase</keyword>
<keyword evidence="9" id="KW-1185">Reference proteome</keyword>
<dbReference type="EMBL" id="SLUI01000006">
    <property type="protein sequence ID" value="TCL37370.1"/>
    <property type="molecule type" value="Genomic_DNA"/>
</dbReference>
<evidence type="ECO:0000256" key="3">
    <source>
        <dbReference type="ARBA" id="ARBA00023457"/>
    </source>
</evidence>
<keyword evidence="8" id="KW-0238">DNA-binding</keyword>
<organism evidence="8 9">
    <name type="scientific">Anaerospora hongkongensis</name>
    <dbReference type="NCBI Taxonomy" id="244830"/>
    <lineage>
        <taxon>Bacteria</taxon>
        <taxon>Bacillati</taxon>
        <taxon>Bacillota</taxon>
        <taxon>Negativicutes</taxon>
        <taxon>Selenomonadales</taxon>
        <taxon>Sporomusaceae</taxon>
        <taxon>Anaerospora</taxon>
    </lineage>
</organism>
<evidence type="ECO:0000313" key="9">
    <source>
        <dbReference type="Proteomes" id="UP000295063"/>
    </source>
</evidence>
<protein>
    <recommendedName>
        <fullName evidence="4">siroheme decarboxylase</fullName>
        <ecNumber evidence="4">4.1.1.111</ecNumber>
    </recommendedName>
</protein>
<comment type="pathway">
    <text evidence="2">Porphyrin-containing compound metabolism.</text>
</comment>
<dbReference type="PANTHER" id="PTHR43413">
    <property type="entry name" value="TRANSCRIPTIONAL REGULATOR, ASNC FAMILY"/>
    <property type="match status" value="1"/>
</dbReference>
<dbReference type="Pfam" id="PF22451">
    <property type="entry name" value="NirdL-like_HTH"/>
    <property type="match status" value="1"/>
</dbReference>
<dbReference type="SUPFAM" id="SSF46785">
    <property type="entry name" value="Winged helix' DNA-binding domain"/>
    <property type="match status" value="1"/>
</dbReference>
<gene>
    <name evidence="8" type="ORF">EV210_106239</name>
</gene>
<feature type="domain" description="Siroheme decarboxylase NirL-like HTH" evidence="7">
    <location>
        <begin position="15"/>
        <end position="61"/>
    </location>
</feature>
<dbReference type="EC" id="4.1.1.111" evidence="4"/>
<dbReference type="InterPro" id="IPR040523">
    <property type="entry name" value="AsnC_trans_reg2"/>
</dbReference>
<evidence type="ECO:0000313" key="8">
    <source>
        <dbReference type="EMBL" id="TCL37370.1"/>
    </source>
</evidence>
<dbReference type="SUPFAM" id="SSF54909">
    <property type="entry name" value="Dimeric alpha+beta barrel"/>
    <property type="match status" value="1"/>
</dbReference>
<dbReference type="InterPro" id="IPR019888">
    <property type="entry name" value="Tscrpt_reg_AsnC-like"/>
</dbReference>
<dbReference type="GO" id="GO:0016829">
    <property type="term" value="F:lyase activity"/>
    <property type="evidence" value="ECO:0007669"/>
    <property type="project" value="UniProtKB-KW"/>
</dbReference>
<dbReference type="Proteomes" id="UP000295063">
    <property type="component" value="Unassembled WGS sequence"/>
</dbReference>
<dbReference type="AlphaFoldDB" id="A0A4R1Q7J4"/>
<comment type="caution">
    <text evidence="8">The sequence shown here is derived from an EMBL/GenBank/DDBJ whole genome shotgun (WGS) entry which is preliminary data.</text>
</comment>
<dbReference type="InterPro" id="IPR036390">
    <property type="entry name" value="WH_DNA-bd_sf"/>
</dbReference>
<reference evidence="8 9" key="1">
    <citation type="submission" date="2019-03" db="EMBL/GenBank/DDBJ databases">
        <title>Genomic Encyclopedia of Type Strains, Phase IV (KMG-IV): sequencing the most valuable type-strain genomes for metagenomic binning, comparative biology and taxonomic classification.</title>
        <authorList>
            <person name="Goeker M."/>
        </authorList>
    </citation>
    <scope>NUCLEOTIDE SEQUENCE [LARGE SCALE GENOMIC DNA]</scope>
    <source>
        <strain evidence="8 9">DSM 15969</strain>
    </source>
</reference>
<proteinExistence type="inferred from homology"/>
<name>A0A4R1Q7J4_9FIRM</name>
<feature type="domain" description="Siroheme decarboxylase AsnC-like ligand binding" evidence="6">
    <location>
        <begin position="71"/>
        <end position="151"/>
    </location>
</feature>
<dbReference type="SMART" id="SM00344">
    <property type="entry name" value="HTH_ASNC"/>
    <property type="match status" value="1"/>
</dbReference>
<evidence type="ECO:0000256" key="1">
    <source>
        <dbReference type="ARBA" id="ARBA00023239"/>
    </source>
</evidence>
<comment type="catalytic activity">
    <reaction evidence="5">
        <text>siroheme + 2 H(+) = 12,18-didecarboxysiroheme + 2 CO2</text>
        <dbReference type="Rhea" id="RHEA:19093"/>
        <dbReference type="ChEBI" id="CHEBI:15378"/>
        <dbReference type="ChEBI" id="CHEBI:16526"/>
        <dbReference type="ChEBI" id="CHEBI:60052"/>
        <dbReference type="ChEBI" id="CHEBI:140497"/>
        <dbReference type="EC" id="4.1.1.111"/>
    </reaction>
</comment>
<evidence type="ECO:0000259" key="7">
    <source>
        <dbReference type="Pfam" id="PF22451"/>
    </source>
</evidence>
<dbReference type="Gene3D" id="3.30.70.3460">
    <property type="match status" value="1"/>
</dbReference>
<dbReference type="GO" id="GO:0003677">
    <property type="term" value="F:DNA binding"/>
    <property type="evidence" value="ECO:0007669"/>
    <property type="project" value="UniProtKB-KW"/>
</dbReference>